<dbReference type="PANTHER" id="PTHR23517">
    <property type="entry name" value="RESISTANCE PROTEIN MDTM, PUTATIVE-RELATED-RELATED"/>
    <property type="match status" value="1"/>
</dbReference>
<feature type="transmembrane region" description="Helical" evidence="8">
    <location>
        <begin position="163"/>
        <end position="188"/>
    </location>
</feature>
<feature type="transmembrane region" description="Helical" evidence="8">
    <location>
        <begin position="245"/>
        <end position="264"/>
    </location>
</feature>
<evidence type="ECO:0000313" key="10">
    <source>
        <dbReference type="EMBL" id="TXR57040.1"/>
    </source>
</evidence>
<dbReference type="GO" id="GO:0005886">
    <property type="term" value="C:plasma membrane"/>
    <property type="evidence" value="ECO:0007669"/>
    <property type="project" value="UniProtKB-SubCell"/>
</dbReference>
<keyword evidence="5 8" id="KW-1133">Transmembrane helix</keyword>
<dbReference type="Gene3D" id="1.20.1250.20">
    <property type="entry name" value="MFS general substrate transporter like domains"/>
    <property type="match status" value="1"/>
</dbReference>
<accession>A0A5C8ZJL9</accession>
<dbReference type="RefSeq" id="WP_147925461.1">
    <property type="nucleotide sequence ID" value="NZ_VKAC01000003.1"/>
</dbReference>
<feature type="transmembrane region" description="Helical" evidence="8">
    <location>
        <begin position="396"/>
        <end position="417"/>
    </location>
</feature>
<feature type="transmembrane region" description="Helical" evidence="8">
    <location>
        <begin position="73"/>
        <end position="93"/>
    </location>
</feature>
<feature type="transmembrane region" description="Helical" evidence="8">
    <location>
        <begin position="333"/>
        <end position="356"/>
    </location>
</feature>
<dbReference type="InterPro" id="IPR001958">
    <property type="entry name" value="Tet-R_TetA/multi-R_MdtG-like"/>
</dbReference>
<feature type="transmembrane region" description="Helical" evidence="8">
    <location>
        <begin position="308"/>
        <end position="327"/>
    </location>
</feature>
<evidence type="ECO:0000313" key="11">
    <source>
        <dbReference type="Proteomes" id="UP000321234"/>
    </source>
</evidence>
<keyword evidence="2" id="KW-0813">Transport</keyword>
<protein>
    <submittedName>
        <fullName evidence="10">MFS transporter</fullName>
    </submittedName>
</protein>
<evidence type="ECO:0000256" key="5">
    <source>
        <dbReference type="ARBA" id="ARBA00022989"/>
    </source>
</evidence>
<dbReference type="OrthoDB" id="9812221at2"/>
<evidence type="ECO:0000256" key="1">
    <source>
        <dbReference type="ARBA" id="ARBA00004651"/>
    </source>
</evidence>
<reference evidence="10 11" key="1">
    <citation type="submission" date="2019-07" db="EMBL/GenBank/DDBJ databases">
        <title>Quadrisphaera sp. strain DD2A genome sequencing and assembly.</title>
        <authorList>
            <person name="Kim I."/>
        </authorList>
    </citation>
    <scope>NUCLEOTIDE SEQUENCE [LARGE SCALE GENOMIC DNA]</scope>
    <source>
        <strain evidence="10 11">DD2A</strain>
    </source>
</reference>
<dbReference type="GO" id="GO:0022857">
    <property type="term" value="F:transmembrane transporter activity"/>
    <property type="evidence" value="ECO:0007669"/>
    <property type="project" value="InterPro"/>
</dbReference>
<evidence type="ECO:0000256" key="7">
    <source>
        <dbReference type="SAM" id="MobiDB-lite"/>
    </source>
</evidence>
<keyword evidence="6 8" id="KW-0472">Membrane</keyword>
<evidence type="ECO:0000256" key="4">
    <source>
        <dbReference type="ARBA" id="ARBA00022692"/>
    </source>
</evidence>
<dbReference type="PANTHER" id="PTHR23517:SF3">
    <property type="entry name" value="INTEGRAL MEMBRANE TRANSPORT PROTEIN"/>
    <property type="match status" value="1"/>
</dbReference>
<dbReference type="InterPro" id="IPR036259">
    <property type="entry name" value="MFS_trans_sf"/>
</dbReference>
<feature type="compositionally biased region" description="Low complexity" evidence="7">
    <location>
        <begin position="14"/>
        <end position="24"/>
    </location>
</feature>
<feature type="domain" description="Major facilitator superfamily (MFS) profile" evidence="9">
    <location>
        <begin position="36"/>
        <end position="419"/>
    </location>
</feature>
<feature type="region of interest" description="Disordered" evidence="7">
    <location>
        <begin position="1"/>
        <end position="24"/>
    </location>
</feature>
<name>A0A5C8ZJL9_9ACTN</name>
<feature type="transmembrane region" description="Helical" evidence="8">
    <location>
        <begin position="40"/>
        <end position="61"/>
    </location>
</feature>
<gene>
    <name evidence="10" type="ORF">FMM08_06020</name>
</gene>
<feature type="transmembrane region" description="Helical" evidence="8">
    <location>
        <begin position="129"/>
        <end position="151"/>
    </location>
</feature>
<evidence type="ECO:0000256" key="3">
    <source>
        <dbReference type="ARBA" id="ARBA00022475"/>
    </source>
</evidence>
<dbReference type="PROSITE" id="PS50850">
    <property type="entry name" value="MFS"/>
    <property type="match status" value="1"/>
</dbReference>
<feature type="transmembrane region" description="Helical" evidence="8">
    <location>
        <begin position="194"/>
        <end position="211"/>
    </location>
</feature>
<dbReference type="AlphaFoldDB" id="A0A5C8ZJL9"/>
<keyword evidence="3" id="KW-1003">Cell membrane</keyword>
<keyword evidence="4 8" id="KW-0812">Transmembrane</keyword>
<evidence type="ECO:0000256" key="8">
    <source>
        <dbReference type="SAM" id="Phobius"/>
    </source>
</evidence>
<proteinExistence type="predicted"/>
<evidence type="ECO:0000256" key="2">
    <source>
        <dbReference type="ARBA" id="ARBA00022448"/>
    </source>
</evidence>
<dbReference type="InterPro" id="IPR020846">
    <property type="entry name" value="MFS_dom"/>
</dbReference>
<feature type="transmembrane region" description="Helical" evidence="8">
    <location>
        <begin position="105"/>
        <end position="123"/>
    </location>
</feature>
<feature type="transmembrane region" description="Helical" evidence="8">
    <location>
        <begin position="368"/>
        <end position="390"/>
    </location>
</feature>
<evidence type="ECO:0000259" key="9">
    <source>
        <dbReference type="PROSITE" id="PS50850"/>
    </source>
</evidence>
<dbReference type="CDD" id="cd17473">
    <property type="entry name" value="MFS_arabinose_efflux_permease_like"/>
    <property type="match status" value="1"/>
</dbReference>
<dbReference type="Proteomes" id="UP000321234">
    <property type="component" value="Unassembled WGS sequence"/>
</dbReference>
<dbReference type="PRINTS" id="PR01035">
    <property type="entry name" value="TCRTETA"/>
</dbReference>
<dbReference type="InterPro" id="IPR050171">
    <property type="entry name" value="MFS_Transporters"/>
</dbReference>
<sequence>MPLSRPVPTRQDRGAGPAPAVPGSAPAAAPRAGALQGTALLALSCLSVLGAVLIAPVQPAIVASFPDQPGVDVLVPMSLTVPALLIAVVAPFAGRLVDRVGRVRLLVVSLVLYSLFGTAPLWLDALPAIVASRALVGVAEAGIMVAVVTLIGDLFDGVRRTQLFGLQSVATSASAVVFIGAGGALGATSWRAPFWLYAVGLLAAVVTPLVLREPASVERALTGPGGSGLAGAVAPLDLRSLRWPLLVTFVGGIIFYTPLVQLSFALDSIGVTSTAVIGAVSAAAAVATCAAAASFSRWGARRGAGERTLLPLALALAGAGLVVIALASSVPVMLVGAVVCSAGTGLLLPTVLAWTLGDVPLEQRGRATGLWTSCLFIGQFLNPLVVQALHSALSELAAALAVVAVLSLALAAFVVAVTRDRTVRGVAAGHQPR</sequence>
<dbReference type="Pfam" id="PF07690">
    <property type="entry name" value="MFS_1"/>
    <property type="match status" value="1"/>
</dbReference>
<comment type="subcellular location">
    <subcellularLocation>
        <location evidence="1">Cell membrane</location>
        <topology evidence="1">Multi-pass membrane protein</topology>
    </subcellularLocation>
</comment>
<keyword evidence="11" id="KW-1185">Reference proteome</keyword>
<feature type="transmembrane region" description="Helical" evidence="8">
    <location>
        <begin position="276"/>
        <end position="296"/>
    </location>
</feature>
<dbReference type="InterPro" id="IPR011701">
    <property type="entry name" value="MFS"/>
</dbReference>
<organism evidence="10 11">
    <name type="scientific">Quadrisphaera setariae</name>
    <dbReference type="NCBI Taxonomy" id="2593304"/>
    <lineage>
        <taxon>Bacteria</taxon>
        <taxon>Bacillati</taxon>
        <taxon>Actinomycetota</taxon>
        <taxon>Actinomycetes</taxon>
        <taxon>Kineosporiales</taxon>
        <taxon>Kineosporiaceae</taxon>
        <taxon>Quadrisphaera</taxon>
    </lineage>
</organism>
<dbReference type="SUPFAM" id="SSF103473">
    <property type="entry name" value="MFS general substrate transporter"/>
    <property type="match status" value="1"/>
</dbReference>
<evidence type="ECO:0000256" key="6">
    <source>
        <dbReference type="ARBA" id="ARBA00023136"/>
    </source>
</evidence>
<comment type="caution">
    <text evidence="10">The sequence shown here is derived from an EMBL/GenBank/DDBJ whole genome shotgun (WGS) entry which is preliminary data.</text>
</comment>
<dbReference type="EMBL" id="VKAC01000003">
    <property type="protein sequence ID" value="TXR57040.1"/>
    <property type="molecule type" value="Genomic_DNA"/>
</dbReference>